<protein>
    <submittedName>
        <fullName evidence="1">Uncharacterized protein</fullName>
    </submittedName>
</protein>
<comment type="caution">
    <text evidence="1">The sequence shown here is derived from an EMBL/GenBank/DDBJ whole genome shotgun (WGS) entry which is preliminary data.</text>
</comment>
<proteinExistence type="predicted"/>
<dbReference type="AlphaFoldDB" id="A0A645DQG0"/>
<name>A0A645DQG0_9ZZZZ</name>
<accession>A0A645DQG0</accession>
<dbReference type="EMBL" id="VSSQ01038082">
    <property type="protein sequence ID" value="MPM90953.1"/>
    <property type="molecule type" value="Genomic_DNA"/>
</dbReference>
<sequence length="212" mass="25238">MKRVIIIFCLFLFPFAFVFPQTETDTACKQKIETVFKVRDFKEKYDIVKYIHNEKLLKSSYLFSGDGRHLDRFFILIKGFPYFEQQNDSISRVKSLTSVMSEEEVNRYIEQLNYTPQDAYKEYRDFIQNIKHEKEAYLKCIDAELAKGDTSEYKKEWMLFYIFRKPGGSIMAPDITKLDFLKVFKEFILNDDLEVLPDYSRVTAYLKCGCKI</sequence>
<evidence type="ECO:0000313" key="1">
    <source>
        <dbReference type="EMBL" id="MPM90953.1"/>
    </source>
</evidence>
<organism evidence="1">
    <name type="scientific">bioreactor metagenome</name>
    <dbReference type="NCBI Taxonomy" id="1076179"/>
    <lineage>
        <taxon>unclassified sequences</taxon>
        <taxon>metagenomes</taxon>
        <taxon>ecological metagenomes</taxon>
    </lineage>
</organism>
<reference evidence="1" key="1">
    <citation type="submission" date="2019-08" db="EMBL/GenBank/DDBJ databases">
        <authorList>
            <person name="Kucharzyk K."/>
            <person name="Murdoch R.W."/>
            <person name="Higgins S."/>
            <person name="Loffler F."/>
        </authorList>
    </citation>
    <scope>NUCLEOTIDE SEQUENCE</scope>
</reference>
<gene>
    <name evidence="1" type="ORF">SDC9_138076</name>
</gene>